<dbReference type="InterPro" id="IPR034035">
    <property type="entry name" value="Astacin-like_dom"/>
</dbReference>
<dbReference type="PANTHER" id="PTHR10127:SF780">
    <property type="entry name" value="METALLOENDOPEPTIDASE"/>
    <property type="match status" value="1"/>
</dbReference>
<dbReference type="InterPro" id="IPR001506">
    <property type="entry name" value="Peptidase_M12A"/>
</dbReference>
<feature type="binding site" evidence="7">
    <location>
        <position position="225"/>
    </location>
    <ligand>
        <name>Zn(2+)</name>
        <dbReference type="ChEBI" id="CHEBI:29105"/>
        <note>catalytic</note>
    </ligand>
</feature>
<evidence type="ECO:0000256" key="7">
    <source>
        <dbReference type="PROSITE-ProRule" id="PRU01211"/>
    </source>
</evidence>
<evidence type="ECO:0000256" key="6">
    <source>
        <dbReference type="ARBA" id="ARBA00023157"/>
    </source>
</evidence>
<feature type="domain" description="Peptidase M12A" evidence="9">
    <location>
        <begin position="130"/>
        <end position="316"/>
    </location>
</feature>
<name>A0A0K0FD33_STRVS</name>
<dbReference type="GO" id="GO:0008270">
    <property type="term" value="F:zinc ion binding"/>
    <property type="evidence" value="ECO:0007669"/>
    <property type="project" value="UniProtKB-UniRule"/>
</dbReference>
<reference evidence="10" key="1">
    <citation type="submission" date="2014-07" db="EMBL/GenBank/DDBJ databases">
        <authorList>
            <person name="Martin A.A"/>
            <person name="De Silva N."/>
        </authorList>
    </citation>
    <scope>NUCLEOTIDE SEQUENCE</scope>
</reference>
<evidence type="ECO:0000313" key="11">
    <source>
        <dbReference type="WBParaSite" id="SVE_0675100.1"/>
    </source>
</evidence>
<dbReference type="CDD" id="cd04280">
    <property type="entry name" value="ZnMc_astacin_like"/>
    <property type="match status" value="1"/>
</dbReference>
<dbReference type="AlphaFoldDB" id="A0A0K0FD33"/>
<dbReference type="EC" id="3.4.24.-" evidence="8"/>
<evidence type="ECO:0000256" key="4">
    <source>
        <dbReference type="ARBA" id="ARBA00022833"/>
    </source>
</evidence>
<evidence type="ECO:0000259" key="9">
    <source>
        <dbReference type="PROSITE" id="PS51864"/>
    </source>
</evidence>
<evidence type="ECO:0000256" key="3">
    <source>
        <dbReference type="ARBA" id="ARBA00022801"/>
    </source>
</evidence>
<dbReference type="Pfam" id="PF01400">
    <property type="entry name" value="Astacin"/>
    <property type="match status" value="1"/>
</dbReference>
<feature type="binding site" evidence="7">
    <location>
        <position position="231"/>
    </location>
    <ligand>
        <name>Zn(2+)</name>
        <dbReference type="ChEBI" id="CHEBI:29105"/>
        <note>catalytic</note>
    </ligand>
</feature>
<dbReference type="PANTHER" id="PTHR10127">
    <property type="entry name" value="DISCOIDIN, CUB, EGF, LAMININ , AND ZINC METALLOPROTEASE DOMAIN CONTAINING"/>
    <property type="match status" value="1"/>
</dbReference>
<keyword evidence="1 7" id="KW-0645">Protease</keyword>
<organism evidence="10 11">
    <name type="scientific">Strongyloides venezuelensis</name>
    <name type="common">Threadworm</name>
    <dbReference type="NCBI Taxonomy" id="75913"/>
    <lineage>
        <taxon>Eukaryota</taxon>
        <taxon>Metazoa</taxon>
        <taxon>Ecdysozoa</taxon>
        <taxon>Nematoda</taxon>
        <taxon>Chromadorea</taxon>
        <taxon>Rhabditida</taxon>
        <taxon>Tylenchina</taxon>
        <taxon>Panagrolaimomorpha</taxon>
        <taxon>Strongyloidoidea</taxon>
        <taxon>Strongyloididae</taxon>
        <taxon>Strongyloides</taxon>
    </lineage>
</organism>
<reference evidence="11" key="2">
    <citation type="submission" date="2015-08" db="UniProtKB">
        <authorList>
            <consortium name="WormBaseParasite"/>
        </authorList>
    </citation>
    <scope>IDENTIFICATION</scope>
</reference>
<dbReference type="InterPro" id="IPR006026">
    <property type="entry name" value="Peptidase_Metallo"/>
</dbReference>
<dbReference type="WBParaSite" id="SVE_0675100.1">
    <property type="protein sequence ID" value="SVE_0675100.1"/>
    <property type="gene ID" value="SVE_0675100"/>
</dbReference>
<evidence type="ECO:0000313" key="10">
    <source>
        <dbReference type="Proteomes" id="UP000035680"/>
    </source>
</evidence>
<keyword evidence="10" id="KW-1185">Reference proteome</keyword>
<keyword evidence="8" id="KW-0732">Signal</keyword>
<evidence type="ECO:0000256" key="8">
    <source>
        <dbReference type="RuleBase" id="RU361183"/>
    </source>
</evidence>
<dbReference type="PRINTS" id="PR00480">
    <property type="entry name" value="ASTACIN"/>
</dbReference>
<evidence type="ECO:0000256" key="5">
    <source>
        <dbReference type="ARBA" id="ARBA00023049"/>
    </source>
</evidence>
<dbReference type="Proteomes" id="UP000035680">
    <property type="component" value="Unassembled WGS sequence"/>
</dbReference>
<keyword evidence="6" id="KW-1015">Disulfide bond</keyword>
<dbReference type="GO" id="GO:0004222">
    <property type="term" value="F:metalloendopeptidase activity"/>
    <property type="evidence" value="ECO:0007669"/>
    <property type="project" value="UniProtKB-UniRule"/>
</dbReference>
<comment type="caution">
    <text evidence="7">Lacks conserved residue(s) required for the propagation of feature annotation.</text>
</comment>
<keyword evidence="5 7" id="KW-0482">Metalloprotease</keyword>
<protein>
    <recommendedName>
        <fullName evidence="8">Metalloendopeptidase</fullName>
        <ecNumber evidence="8">3.4.24.-</ecNumber>
    </recommendedName>
</protein>
<feature type="signal peptide" evidence="8">
    <location>
        <begin position="1"/>
        <end position="19"/>
    </location>
</feature>
<feature type="chain" id="PRO_5033109547" description="Metalloendopeptidase" evidence="8">
    <location>
        <begin position="20"/>
        <end position="316"/>
    </location>
</feature>
<accession>A0A0K0FD33</accession>
<sequence length="316" mass="36353">MKLLSEILFALICLHIVAGFGGLTRLRIQQKTRKDMSDDGKKRFDEHHKAMEQLAKLSNQIHDVKPSKDDDKFNMGPMLNPSMYQGDMILNKQDAEYLLAEAKMRLEAKQANKTGPDAEKEIVDKLKKNRAYKKDLSFKWKFPIHYYIDGVKSVEVIDNAVKDLEKRTCITFKKTGPFKDRQGLRIFPGDGCYSYKGPTSDNKPQDVSIGSGCEYVRVVQHELSHALGVFHEQSRPDRDNYLTIDIQNVARDMRSNYDKSSLAETETFGIPYDYSSIMQYGKTYFSIDGKPVMFPKNKLYMDIIGQREDLSFNDIK</sequence>
<evidence type="ECO:0000256" key="1">
    <source>
        <dbReference type="ARBA" id="ARBA00022670"/>
    </source>
</evidence>
<feature type="active site" evidence="7">
    <location>
        <position position="222"/>
    </location>
</feature>
<feature type="binding site" evidence="7">
    <location>
        <position position="221"/>
    </location>
    <ligand>
        <name>Zn(2+)</name>
        <dbReference type="ChEBI" id="CHEBI:29105"/>
        <note>catalytic</note>
    </ligand>
</feature>
<dbReference type="InterPro" id="IPR024079">
    <property type="entry name" value="MetalloPept_cat_dom_sf"/>
</dbReference>
<dbReference type="PROSITE" id="PS51864">
    <property type="entry name" value="ASTACIN"/>
    <property type="match status" value="1"/>
</dbReference>
<keyword evidence="4 7" id="KW-0862">Zinc</keyword>
<evidence type="ECO:0000256" key="2">
    <source>
        <dbReference type="ARBA" id="ARBA00022723"/>
    </source>
</evidence>
<dbReference type="Gene3D" id="3.40.390.10">
    <property type="entry name" value="Collagenase (Catalytic Domain)"/>
    <property type="match status" value="1"/>
</dbReference>
<comment type="cofactor">
    <cofactor evidence="7 8">
        <name>Zn(2+)</name>
        <dbReference type="ChEBI" id="CHEBI:29105"/>
    </cofactor>
    <text evidence="7 8">Binds 1 zinc ion per subunit.</text>
</comment>
<dbReference type="SMART" id="SM00235">
    <property type="entry name" value="ZnMc"/>
    <property type="match status" value="1"/>
</dbReference>
<dbReference type="SUPFAM" id="SSF55486">
    <property type="entry name" value="Metalloproteases ('zincins'), catalytic domain"/>
    <property type="match status" value="1"/>
</dbReference>
<keyword evidence="2 7" id="KW-0479">Metal-binding</keyword>
<proteinExistence type="predicted"/>
<dbReference type="GO" id="GO:0006508">
    <property type="term" value="P:proteolysis"/>
    <property type="evidence" value="ECO:0007669"/>
    <property type="project" value="UniProtKB-KW"/>
</dbReference>
<keyword evidence="3 7" id="KW-0378">Hydrolase</keyword>